<gene>
    <name evidence="5" type="ORF">QNI19_31890</name>
</gene>
<keyword evidence="5" id="KW-0067">ATP-binding</keyword>
<dbReference type="SUPFAM" id="SSF53335">
    <property type="entry name" value="S-adenosyl-L-methionine-dependent methyltransferases"/>
    <property type="match status" value="1"/>
</dbReference>
<feature type="coiled-coil region" evidence="1">
    <location>
        <begin position="985"/>
        <end position="1041"/>
    </location>
</feature>
<dbReference type="PANTHER" id="PTHR41313">
    <property type="entry name" value="ADENINE-SPECIFIC METHYLTRANSFERASE"/>
    <property type="match status" value="1"/>
</dbReference>
<keyword evidence="5" id="KW-0547">Nucleotide-binding</keyword>
<sequence length="1794" mass="204445">MNYNPKQILDNNHNAIKLAFQLIKEKNTPDDDQLNVLKSYQGFGGIKAILLPLEDTSVWSASDLKLREPLIALKEMLTENTKDQSDKYWQSLKNSVLTSFYTPSPIVESIAKSFKEAGIPIQSFLDPSAGNGVFSDVFIKSGLTIKQTQMVEKDLLTGLILKGIHGNTPDKKIFVEGLENHHFEQKFDLVSSNIPFGDMAVYDAQYYISKDPIRKKSTQQIHNYFFLKALDQTRPGGIVAFITSSYFLKAASNHSFRQQLMKEANLLSAISLPDKLFESSGTKAQSDLILIQKVEGKTYLSDKEKLFVQTMENKHGVTVNAYLESTDKQLATDIILGKDQYGKPSMEYIHSGTISQIGNDLHTMLRTDLAENLHLNYYLKHQQSFFDQKASFSTITSPSDSSRSDRESNIESGKLKERNSEQKLFVQGSLFDQKEHFETNDSVTQERVYQGKAMEYFQVGSLVYEKQSNNQVQVGQLSEINASGEWIYKPLPVSEAEKQKLQQIVHIRDAYLNLSISEGSLRQENPSMRAHLNQVYDEYTKNHGSLNAKESVGLLLYDRIGKELLSLEVVREGSFMKADIFHKSLSVQQYTVKTTEEALAASLNEFGYANPVMMSELLGKEKKDIIEDLSMKGKIFYDPETSKFEVPVRILSGNVREKLSDYQQRLALLEQKETKSDKEAFSLPYFHKTVDYLAQNQPPYIDFELLDFNFGERWISPQIYNKFASELFETSTSVDFISSIDDYKVSGSTNMKVDNEFGVSSQSRRFNGFHLMEYALRNTVPEITKTIVVDSKEVKLKDTETIQLAASKIDLIRDKFSEWLTLQNQSFKDNLTHTYNQLFNGYVRISYDGSHQQLPGLNVKGLGIEKPYDSQKDATWMLIQNQGGIADHQVGSGKTLIICMAAYEMKRLGVVNKPMIVGLKANVHEIARTFQTAYPDAKLLYPTEADFSSKKREELFMKIKNNDYHAIILTHEQFGKIPQSIRVQTKILEGEVDNVEKDLETFKNTTGMVSRSVYKGLEKRKANLEARLKTIMTSVNEKKDKLTLNFETMGIDHLFVDESHKFKNLMFTTRHSHVAGLGNSNGSERALNLLYAVRTIQERNGKDMGATFLSGTTISNSLTELYLLFKYLTPKELEKQKISNFDAWAAVYTRKTTDYEFSVTNELIQKERFRYFIKVPELATFYNRITDYRTTEMIGIQRPALKNELVNIAPTPQQETFIKRLMGFAKTGDGTLLGRSKLSGSEVNAKMLIATNYAKKMALDMRLIHPACKDFENNKVNTCARKIFELYKKSDTYKGTQLVFSDLGTWKASGEFNVYTELKNKLVQKYKIPQDEIRFVQQCSSKLEREKLFADVNEGKVRILVGSTETMGTGVNVQQRVVAMHHLDIPWKPSEFEQRCGRGSRKGNWVAAKKEFSNQVVNCVYAVEKSLDNYKFSLLQNKSLFINQLKSSNLSTRRIDEGSLDENSGMNYSEYVAILSGNTDLLEKAKIEKRIAAIEAEKQSFQRDLARNRYQLENQGRIIQYQKDTLIKYENHIGKLNVLYESVEKNGAQSVVKLFLTPQIMESNTLSAAEKLPYLLTELEVNHPRKVAKIGEYNAYLAIKTTNEDTLFARRLLVFTTAEEYPLYNKKNDVEFDIPISRINGKKPDTILNQLTYNLLLGSLDKATKEAEEIKHEHEKGESNYKQLERFLTKTFPKEQVLKELKQDLLKVEEKLISSIQESVQANSTQLSSSQTNPSQLNEGKKIEETDKLKKEVSFTIASGLTSKDTSTKVRDNKMNGIGKTETEIESVKRGLKL</sequence>
<keyword evidence="5" id="KW-0347">Helicase</keyword>
<comment type="caution">
    <text evidence="5">The sequence shown here is derived from an EMBL/GenBank/DDBJ whole genome shotgun (WGS) entry which is preliminary data.</text>
</comment>
<accession>A0ABT7CUZ0</accession>
<dbReference type="Proteomes" id="UP001228581">
    <property type="component" value="Unassembled WGS sequence"/>
</dbReference>
<dbReference type="RefSeq" id="WP_314003255.1">
    <property type="nucleotide sequence ID" value="NZ_JASJOT010000034.1"/>
</dbReference>
<dbReference type="Gene3D" id="3.40.50.150">
    <property type="entry name" value="Vaccinia Virus protein VP39"/>
    <property type="match status" value="1"/>
</dbReference>
<evidence type="ECO:0000313" key="5">
    <source>
        <dbReference type="EMBL" id="MDJ1497584.1"/>
    </source>
</evidence>
<feature type="region of interest" description="Disordered" evidence="2">
    <location>
        <begin position="396"/>
        <end position="417"/>
    </location>
</feature>
<dbReference type="InterPro" id="IPR011639">
    <property type="entry name" value="MethylTrfase_TaqI-like_dom"/>
</dbReference>
<reference evidence="5 6" key="1">
    <citation type="submission" date="2023-05" db="EMBL/GenBank/DDBJ databases">
        <authorList>
            <person name="Zhang X."/>
        </authorList>
    </citation>
    <scope>NUCLEOTIDE SEQUENCE [LARGE SCALE GENOMIC DNA]</scope>
    <source>
        <strain evidence="5 6">DM2B3-1</strain>
    </source>
</reference>
<dbReference type="InterPro" id="IPR027417">
    <property type="entry name" value="P-loop_NTPase"/>
</dbReference>
<evidence type="ECO:0000256" key="2">
    <source>
        <dbReference type="SAM" id="MobiDB-lite"/>
    </source>
</evidence>
<evidence type="ECO:0000259" key="4">
    <source>
        <dbReference type="PROSITE" id="PS51194"/>
    </source>
</evidence>
<dbReference type="SMART" id="SM00490">
    <property type="entry name" value="HELICc"/>
    <property type="match status" value="1"/>
</dbReference>
<feature type="compositionally biased region" description="Basic and acidic residues" evidence="2">
    <location>
        <begin position="1781"/>
        <end position="1794"/>
    </location>
</feature>
<keyword evidence="1" id="KW-0175">Coiled coil</keyword>
<evidence type="ECO:0000313" key="6">
    <source>
        <dbReference type="Proteomes" id="UP001228581"/>
    </source>
</evidence>
<feature type="coiled-coil region" evidence="1">
    <location>
        <begin position="1660"/>
        <end position="1718"/>
    </location>
</feature>
<dbReference type="InterPro" id="IPR001650">
    <property type="entry name" value="Helicase_C-like"/>
</dbReference>
<evidence type="ECO:0000256" key="1">
    <source>
        <dbReference type="SAM" id="Coils"/>
    </source>
</evidence>
<dbReference type="PROSITE" id="PS51194">
    <property type="entry name" value="HELICASE_CTER"/>
    <property type="match status" value="1"/>
</dbReference>
<organism evidence="5 6">
    <name type="scientific">Xanthocytophaga flava</name>
    <dbReference type="NCBI Taxonomy" id="3048013"/>
    <lineage>
        <taxon>Bacteria</taxon>
        <taxon>Pseudomonadati</taxon>
        <taxon>Bacteroidota</taxon>
        <taxon>Cytophagia</taxon>
        <taxon>Cytophagales</taxon>
        <taxon>Rhodocytophagaceae</taxon>
        <taxon>Xanthocytophaga</taxon>
    </lineage>
</organism>
<feature type="region of interest" description="Disordered" evidence="2">
    <location>
        <begin position="1762"/>
        <end position="1794"/>
    </location>
</feature>
<dbReference type="InterPro" id="IPR014001">
    <property type="entry name" value="Helicase_ATP-bd"/>
</dbReference>
<feature type="domain" description="Helicase ATP-binding" evidence="3">
    <location>
        <begin position="875"/>
        <end position="1131"/>
    </location>
</feature>
<dbReference type="GO" id="GO:0004386">
    <property type="term" value="F:helicase activity"/>
    <property type="evidence" value="ECO:0007669"/>
    <property type="project" value="UniProtKB-KW"/>
</dbReference>
<name>A0ABT7CUZ0_9BACT</name>
<protein>
    <submittedName>
        <fullName evidence="5">Helicase-related protein</fullName>
    </submittedName>
</protein>
<dbReference type="EMBL" id="JASJOT010000034">
    <property type="protein sequence ID" value="MDJ1497584.1"/>
    <property type="molecule type" value="Genomic_DNA"/>
</dbReference>
<feature type="coiled-coil region" evidence="1">
    <location>
        <begin position="652"/>
        <end position="679"/>
    </location>
</feature>
<dbReference type="PANTHER" id="PTHR41313:SF1">
    <property type="entry name" value="DNA METHYLASE ADENINE-SPECIFIC DOMAIN-CONTAINING PROTEIN"/>
    <property type="match status" value="1"/>
</dbReference>
<dbReference type="InterPro" id="IPR052933">
    <property type="entry name" value="DNA_Protect_Modify"/>
</dbReference>
<dbReference type="Pfam" id="PF07669">
    <property type="entry name" value="Eco57I"/>
    <property type="match status" value="1"/>
</dbReference>
<proteinExistence type="predicted"/>
<keyword evidence="6" id="KW-1185">Reference proteome</keyword>
<dbReference type="InterPro" id="IPR029063">
    <property type="entry name" value="SAM-dependent_MTases_sf"/>
</dbReference>
<evidence type="ECO:0000259" key="3">
    <source>
        <dbReference type="PROSITE" id="PS51192"/>
    </source>
</evidence>
<feature type="region of interest" description="Disordered" evidence="2">
    <location>
        <begin position="1722"/>
        <end position="1744"/>
    </location>
</feature>
<feature type="compositionally biased region" description="Basic and acidic residues" evidence="2">
    <location>
        <begin position="402"/>
        <end position="417"/>
    </location>
</feature>
<dbReference type="Gene3D" id="3.40.50.300">
    <property type="entry name" value="P-loop containing nucleotide triphosphate hydrolases"/>
    <property type="match status" value="2"/>
</dbReference>
<feature type="compositionally biased region" description="Polar residues" evidence="2">
    <location>
        <begin position="1722"/>
        <end position="1738"/>
    </location>
</feature>
<dbReference type="PROSITE" id="PS51192">
    <property type="entry name" value="HELICASE_ATP_BIND_1"/>
    <property type="match status" value="1"/>
</dbReference>
<dbReference type="PRINTS" id="PR00507">
    <property type="entry name" value="N12N6MTFRASE"/>
</dbReference>
<feature type="domain" description="Helicase C-terminal" evidence="4">
    <location>
        <begin position="1282"/>
        <end position="1438"/>
    </location>
</feature>
<keyword evidence="5" id="KW-0378">Hydrolase</keyword>
<dbReference type="SUPFAM" id="SSF52540">
    <property type="entry name" value="P-loop containing nucleoside triphosphate hydrolases"/>
    <property type="match status" value="2"/>
</dbReference>
<dbReference type="Pfam" id="PF00271">
    <property type="entry name" value="Helicase_C"/>
    <property type="match status" value="1"/>
</dbReference>
<dbReference type="SMART" id="SM00487">
    <property type="entry name" value="DEXDc"/>
    <property type="match status" value="1"/>
</dbReference>